<evidence type="ECO:0000256" key="1">
    <source>
        <dbReference type="SAM" id="MobiDB-lite"/>
    </source>
</evidence>
<dbReference type="EMBL" id="JABXJJ020000001">
    <property type="protein sequence ID" value="MDI5967864.1"/>
    <property type="molecule type" value="Genomic_DNA"/>
</dbReference>
<reference evidence="2" key="1">
    <citation type="submission" date="2023-05" db="EMBL/GenBank/DDBJ databases">
        <title>Streptantibioticus silvisoli sp. nov., acidotolerant actinomycetes 1 from pine litter.</title>
        <authorList>
            <person name="Swiecimska M."/>
            <person name="Golinska P."/>
            <person name="Sangal V."/>
            <person name="Wachnowicz B."/>
            <person name="Goodfellow M."/>
        </authorList>
    </citation>
    <scope>NUCLEOTIDE SEQUENCE</scope>
    <source>
        <strain evidence="2">SL13</strain>
    </source>
</reference>
<comment type="caution">
    <text evidence="2">The sequence shown here is derived from an EMBL/GenBank/DDBJ whole genome shotgun (WGS) entry which is preliminary data.</text>
</comment>
<accession>A0AA90GZ12</accession>
<feature type="region of interest" description="Disordered" evidence="1">
    <location>
        <begin position="27"/>
        <end position="74"/>
    </location>
</feature>
<gene>
    <name evidence="2" type="ORF">POF50_000595</name>
</gene>
<organism evidence="2">
    <name type="scientific">Streptantibioticus silvisoli</name>
    <dbReference type="NCBI Taxonomy" id="2705255"/>
    <lineage>
        <taxon>Bacteria</taxon>
        <taxon>Bacillati</taxon>
        <taxon>Actinomycetota</taxon>
        <taxon>Actinomycetes</taxon>
        <taxon>Kitasatosporales</taxon>
        <taxon>Streptomycetaceae</taxon>
        <taxon>Streptantibioticus</taxon>
    </lineage>
</organism>
<feature type="compositionally biased region" description="Basic and acidic residues" evidence="1">
    <location>
        <begin position="40"/>
        <end position="64"/>
    </location>
</feature>
<sequence>MNIGVLPVGDVRPTKDCADEVIVRTSRSHGAGLEPGRFARQLDRDSRTLGSLSERDERDGRDGRVGAAGGATPN</sequence>
<proteinExistence type="predicted"/>
<protein>
    <submittedName>
        <fullName evidence="2">Uncharacterized protein</fullName>
    </submittedName>
</protein>
<evidence type="ECO:0000313" key="2">
    <source>
        <dbReference type="EMBL" id="MDI5967864.1"/>
    </source>
</evidence>
<name>A0AA90GZ12_9ACTN</name>
<dbReference type="RefSeq" id="WP_271313643.1">
    <property type="nucleotide sequence ID" value="NZ_JABXJJ020000001.1"/>
</dbReference>
<dbReference type="AlphaFoldDB" id="A0AA90GZ12"/>